<proteinExistence type="predicted"/>
<evidence type="ECO:0000313" key="1">
    <source>
        <dbReference type="EMBL" id="GES12676.1"/>
    </source>
</evidence>
<evidence type="ECO:0000313" key="2">
    <source>
        <dbReference type="Proteomes" id="UP000331127"/>
    </source>
</evidence>
<comment type="caution">
    <text evidence="1">The sequence shown here is derived from an EMBL/GenBank/DDBJ whole genome shotgun (WGS) entry which is preliminary data.</text>
</comment>
<protein>
    <submittedName>
        <fullName evidence="1">Uncharacterized protein</fullName>
    </submittedName>
</protein>
<dbReference type="EMBL" id="BLAE01000038">
    <property type="protein sequence ID" value="GES12676.1"/>
    <property type="molecule type" value="Genomic_DNA"/>
</dbReference>
<dbReference type="Proteomes" id="UP000331127">
    <property type="component" value="Unassembled WGS sequence"/>
</dbReference>
<keyword evidence="2" id="KW-1185">Reference proteome</keyword>
<name>A0A5M3WWA5_9ACTN</name>
<gene>
    <name evidence="1" type="ORF">Amac_062730</name>
</gene>
<organism evidence="1 2">
    <name type="scientific">Acrocarpospora macrocephala</name>
    <dbReference type="NCBI Taxonomy" id="150177"/>
    <lineage>
        <taxon>Bacteria</taxon>
        <taxon>Bacillati</taxon>
        <taxon>Actinomycetota</taxon>
        <taxon>Actinomycetes</taxon>
        <taxon>Streptosporangiales</taxon>
        <taxon>Streptosporangiaceae</taxon>
        <taxon>Acrocarpospora</taxon>
    </lineage>
</organism>
<reference evidence="1 2" key="1">
    <citation type="submission" date="2019-10" db="EMBL/GenBank/DDBJ databases">
        <title>Whole genome shotgun sequence of Acrocarpospora macrocephala NBRC 16266.</title>
        <authorList>
            <person name="Ichikawa N."/>
            <person name="Kimura A."/>
            <person name="Kitahashi Y."/>
            <person name="Komaki H."/>
            <person name="Oguchi A."/>
        </authorList>
    </citation>
    <scope>NUCLEOTIDE SEQUENCE [LARGE SCALE GENOMIC DNA]</scope>
    <source>
        <strain evidence="1 2">NBRC 16266</strain>
    </source>
</reference>
<accession>A0A5M3WWA5</accession>
<dbReference type="OrthoDB" id="7625563at2"/>
<sequence>MLRTGRFRNHGSVTTPYRPFRWDLVRRDQLGTLLDGQEVALGFLEPLIECAAKVLARSGDGDLYFVGRSADSIFDVLSGALSGTSRSDRVCLLPFSYRFEAPLLVHEVRQLRINLEAMGISPYGLARRARPIVFADLVYGGHTFTHLYGFLRDWIADEHETWDVIRLKLRFLGITARKKTSPSTWRWWQDADWTDELPRSAITNVSIPGTLWDYLGNSQEKIAPSFRRTLWADETVTAPRRSEKVAHALAEAVAYVEQGRSHPTRTAIARHLATEPAFAQPWLRTLALELRKGSP</sequence>
<dbReference type="AlphaFoldDB" id="A0A5M3WWA5"/>